<feature type="compositionally biased region" description="Low complexity" evidence="1">
    <location>
        <begin position="8"/>
        <end position="19"/>
    </location>
</feature>
<dbReference type="PANTHER" id="PTHR33444:SF8">
    <property type="entry name" value="MARVEL DOMAIN-CONTAINING PROTEIN"/>
    <property type="match status" value="1"/>
</dbReference>
<feature type="transmembrane region" description="Helical" evidence="2">
    <location>
        <begin position="228"/>
        <end position="249"/>
    </location>
</feature>
<feature type="region of interest" description="Disordered" evidence="1">
    <location>
        <begin position="1"/>
        <end position="36"/>
    </location>
</feature>
<name>A0A1I7Y1D1_9BILA</name>
<protein>
    <submittedName>
        <fullName evidence="4">MARVEL domain-containing protein</fullName>
    </submittedName>
</protein>
<evidence type="ECO:0000256" key="2">
    <source>
        <dbReference type="SAM" id="Phobius"/>
    </source>
</evidence>
<sequence length="306" mass="34203">MSRKGILNSTASSNTATTTFFPEGHNRSNSSHSTETFGAFDQMELNRESRNSRGPLRIDPNPHYFGGRQPPSYPSRVSQKSVRHSDDVEYFGGDSSRGQKVYLPTTVPPSEASTSAASHRAYDKLSEVYSHSGDTVEFARNFGLFLDDCIPPAVWVVLFICLCFWGLAMIMMGAFNIELCPIQKLIPIYMIVQGGLFIASATFRIYAMWPLPPGVKRSSLAADIVRKGCELLLLLAIVVWLILGCDWIYSIRGRVHFNDAMFEQSHCEWSLYWAAWMSVTLHLISIALLLLLVIGVLIHALCKTKD</sequence>
<evidence type="ECO:0000313" key="3">
    <source>
        <dbReference type="Proteomes" id="UP000095287"/>
    </source>
</evidence>
<dbReference type="InterPro" id="IPR040350">
    <property type="entry name" value="TMEM272"/>
</dbReference>
<keyword evidence="2" id="KW-0472">Membrane</keyword>
<reference evidence="4" key="1">
    <citation type="submission" date="2016-11" db="UniProtKB">
        <authorList>
            <consortium name="WormBaseParasite"/>
        </authorList>
    </citation>
    <scope>IDENTIFICATION</scope>
</reference>
<feature type="compositionally biased region" description="Polar residues" evidence="1">
    <location>
        <begin position="27"/>
        <end position="36"/>
    </location>
</feature>
<keyword evidence="2" id="KW-0812">Transmembrane</keyword>
<feature type="transmembrane region" description="Helical" evidence="2">
    <location>
        <begin position="269"/>
        <end position="302"/>
    </location>
</feature>
<keyword evidence="3" id="KW-1185">Reference proteome</keyword>
<organism evidence="3 4">
    <name type="scientific">Steinernema glaseri</name>
    <dbReference type="NCBI Taxonomy" id="37863"/>
    <lineage>
        <taxon>Eukaryota</taxon>
        <taxon>Metazoa</taxon>
        <taxon>Ecdysozoa</taxon>
        <taxon>Nematoda</taxon>
        <taxon>Chromadorea</taxon>
        <taxon>Rhabditida</taxon>
        <taxon>Tylenchina</taxon>
        <taxon>Panagrolaimomorpha</taxon>
        <taxon>Strongyloidoidea</taxon>
        <taxon>Steinernematidae</taxon>
        <taxon>Steinernema</taxon>
    </lineage>
</organism>
<dbReference type="AlphaFoldDB" id="A0A1I7Y1D1"/>
<evidence type="ECO:0000256" key="1">
    <source>
        <dbReference type="SAM" id="MobiDB-lite"/>
    </source>
</evidence>
<feature type="region of interest" description="Disordered" evidence="1">
    <location>
        <begin position="49"/>
        <end position="79"/>
    </location>
</feature>
<keyword evidence="2" id="KW-1133">Transmembrane helix</keyword>
<dbReference type="PANTHER" id="PTHR33444">
    <property type="entry name" value="SI:DKEY-19B23.12-RELATED"/>
    <property type="match status" value="1"/>
</dbReference>
<dbReference type="WBParaSite" id="L893_g1160.t1">
    <property type="protein sequence ID" value="L893_g1160.t1"/>
    <property type="gene ID" value="L893_g1160"/>
</dbReference>
<feature type="transmembrane region" description="Helical" evidence="2">
    <location>
        <begin position="186"/>
        <end position="207"/>
    </location>
</feature>
<feature type="transmembrane region" description="Helical" evidence="2">
    <location>
        <begin position="153"/>
        <end position="174"/>
    </location>
</feature>
<dbReference type="Proteomes" id="UP000095287">
    <property type="component" value="Unplaced"/>
</dbReference>
<proteinExistence type="predicted"/>
<accession>A0A1I7Y1D1</accession>
<evidence type="ECO:0000313" key="4">
    <source>
        <dbReference type="WBParaSite" id="L893_g1160.t1"/>
    </source>
</evidence>